<dbReference type="Proteomes" id="UP000222310">
    <property type="component" value="Unassembled WGS sequence"/>
</dbReference>
<name>A0A9Q6EJ82_NOSLI</name>
<evidence type="ECO:0000313" key="1">
    <source>
        <dbReference type="EMBL" id="PHJ99031.1"/>
    </source>
</evidence>
<dbReference type="GeneID" id="57098608"/>
<dbReference type="Pfam" id="PF08853">
    <property type="entry name" value="DUF1823"/>
    <property type="match status" value="1"/>
</dbReference>
<dbReference type="EMBL" id="LAHD01000092">
    <property type="protein sequence ID" value="PHJ99031.1"/>
    <property type="molecule type" value="Genomic_DNA"/>
</dbReference>
<proteinExistence type="predicted"/>
<protein>
    <recommendedName>
        <fullName evidence="3">DUF1823 family protein</fullName>
    </recommendedName>
</protein>
<accession>A0A9Q6EJ82</accession>
<reference evidence="1 2" key="1">
    <citation type="submission" date="2015-02" db="EMBL/GenBank/DDBJ databases">
        <title>Nostoc linckia genome annotation.</title>
        <authorList>
            <person name="Zhou Z."/>
        </authorList>
    </citation>
    <scope>NUCLEOTIDE SEQUENCE [LARGE SCALE GENOMIC DNA]</scope>
    <source>
        <strain evidence="2">z8</strain>
    </source>
</reference>
<dbReference type="Gene3D" id="1.10.418.90">
    <property type="entry name" value="Protein of unknown function DUF1823"/>
    <property type="match status" value="1"/>
</dbReference>
<sequence length="125" mass="14516">MSNLPPLNTDTIWAILNEQLDDVTVNQLLWHYLGYRYDSSTEKWDNSQVAPQWQDEYPQPPDFIDSRPATVKLTRSIPTENKQLLKEKLGFKGYKIGEFGPRQTRRATAANWLLSYLQQNSTKAD</sequence>
<comment type="caution">
    <text evidence="1">The sequence shown here is derived from an EMBL/GenBank/DDBJ whole genome shotgun (WGS) entry which is preliminary data.</text>
</comment>
<dbReference type="AlphaFoldDB" id="A0A9Q6EJ82"/>
<organism evidence="1 2">
    <name type="scientific">Nostoc linckia z8</name>
    <dbReference type="NCBI Taxonomy" id="1628746"/>
    <lineage>
        <taxon>Bacteria</taxon>
        <taxon>Bacillati</taxon>
        <taxon>Cyanobacteriota</taxon>
        <taxon>Cyanophyceae</taxon>
        <taxon>Nostocales</taxon>
        <taxon>Nostocaceae</taxon>
        <taxon>Nostoc</taxon>
    </lineage>
</organism>
<dbReference type="InterPro" id="IPR014952">
    <property type="entry name" value="DUF1823"/>
</dbReference>
<evidence type="ECO:0008006" key="3">
    <source>
        <dbReference type="Google" id="ProtNLM"/>
    </source>
</evidence>
<dbReference type="RefSeq" id="WP_099072605.1">
    <property type="nucleotide sequence ID" value="NZ_LAHD01000092.1"/>
</dbReference>
<gene>
    <name evidence="1" type="ORF">VF08_25995</name>
</gene>
<evidence type="ECO:0000313" key="2">
    <source>
        <dbReference type="Proteomes" id="UP000222310"/>
    </source>
</evidence>